<proteinExistence type="predicted"/>
<dbReference type="AlphaFoldDB" id="A0A238JTF0"/>
<dbReference type="RefSeq" id="WP_093966122.1">
    <property type="nucleotide sequence ID" value="NZ_FXYE01000001.1"/>
</dbReference>
<evidence type="ECO:0000313" key="2">
    <source>
        <dbReference type="Proteomes" id="UP000202922"/>
    </source>
</evidence>
<dbReference type="Proteomes" id="UP000202922">
    <property type="component" value="Unassembled WGS sequence"/>
</dbReference>
<sequence>MYALDSRVLGPLNCYMQKVTEPGEFVFEIRMSAGGFLPMADASANRIKVKANKANAAKLRSSGKQHMVPLKHADGGFQVGDMPKEVEQGDAILFHQPDRNAPAFSVAGRVGKTTFSSTELRDQVVYTHAFGLPGRYEWVDANGSGVGGVIIVENEPAEGKDGAERAMKRMGEGVLVHIVGNKVKPKEVRIATGQTVFFAVEDADGITITDKTLLRRGKADK</sequence>
<reference evidence="2" key="1">
    <citation type="submission" date="2017-05" db="EMBL/GenBank/DDBJ databases">
        <authorList>
            <person name="Rodrigo-Torres L."/>
            <person name="Arahal R. D."/>
            <person name="Lucena T."/>
        </authorList>
    </citation>
    <scope>NUCLEOTIDE SEQUENCE [LARGE SCALE GENOMIC DNA]</scope>
    <source>
        <strain evidence="2">CECT 8621</strain>
    </source>
</reference>
<organism evidence="1 2">
    <name type="scientific">Actibacterium lipolyticum</name>
    <dbReference type="NCBI Taxonomy" id="1524263"/>
    <lineage>
        <taxon>Bacteria</taxon>
        <taxon>Pseudomonadati</taxon>
        <taxon>Pseudomonadota</taxon>
        <taxon>Alphaproteobacteria</taxon>
        <taxon>Rhodobacterales</taxon>
        <taxon>Roseobacteraceae</taxon>
        <taxon>Actibacterium</taxon>
    </lineage>
</organism>
<evidence type="ECO:0000313" key="1">
    <source>
        <dbReference type="EMBL" id="SMX33026.1"/>
    </source>
</evidence>
<gene>
    <name evidence="1" type="ORF">COL8621_00941</name>
</gene>
<protein>
    <submittedName>
        <fullName evidence="1">Uncharacterized protein</fullName>
    </submittedName>
</protein>
<accession>A0A238JTF0</accession>
<keyword evidence="2" id="KW-1185">Reference proteome</keyword>
<dbReference type="EMBL" id="FXYE01000001">
    <property type="protein sequence ID" value="SMX33026.1"/>
    <property type="molecule type" value="Genomic_DNA"/>
</dbReference>
<name>A0A238JTF0_9RHOB</name>
<dbReference type="OrthoDB" id="4869720at2"/>